<evidence type="ECO:0000313" key="2">
    <source>
        <dbReference type="EMBL" id="MPA54269.1"/>
    </source>
</evidence>
<dbReference type="AlphaFoldDB" id="A0A5B7AC95"/>
<accession>A0A5B7AC95</accession>
<protein>
    <submittedName>
        <fullName evidence="2">Uncharacterized protein</fullName>
    </submittedName>
</protein>
<dbReference type="Gene3D" id="3.30.160.570">
    <property type="entry name" value="Ncd80 complex, Spc24 subunit"/>
    <property type="match status" value="1"/>
</dbReference>
<proteinExistence type="predicted"/>
<evidence type="ECO:0000256" key="1">
    <source>
        <dbReference type="SAM" id="Coils"/>
    </source>
</evidence>
<dbReference type="GO" id="GO:0051983">
    <property type="term" value="P:regulation of chromosome segregation"/>
    <property type="evidence" value="ECO:0007669"/>
    <property type="project" value="InterPro"/>
</dbReference>
<dbReference type="EMBL" id="GHES01023710">
    <property type="protein sequence ID" value="MPA54269.1"/>
    <property type="molecule type" value="Transcribed_RNA"/>
</dbReference>
<reference evidence="2" key="1">
    <citation type="submission" date="2019-08" db="EMBL/GenBank/DDBJ databases">
        <title>Reference gene set and small RNA set construction with multiple tissues from Davidia involucrata Baill.</title>
        <authorList>
            <person name="Yang H."/>
            <person name="Zhou C."/>
            <person name="Li G."/>
            <person name="Wang J."/>
            <person name="Gao P."/>
            <person name="Wang M."/>
            <person name="Wang R."/>
            <person name="Zhao Y."/>
        </authorList>
    </citation>
    <scope>NUCLEOTIDE SEQUENCE</scope>
    <source>
        <tissue evidence="2">Mixed with DoveR01_LX</tissue>
    </source>
</reference>
<dbReference type="InterPro" id="IPR044951">
    <property type="entry name" value="SPC24-like"/>
</dbReference>
<dbReference type="PANTHER" id="PTHR35730:SF2">
    <property type="entry name" value="KINETOCHORE PROTEIN SPC24 HOMOLOG-RELATED"/>
    <property type="match status" value="1"/>
</dbReference>
<dbReference type="PANTHER" id="PTHR35730">
    <property type="entry name" value="KINETOCHORE PROTEIN SPC24 HOMOLOG-RELATED"/>
    <property type="match status" value="1"/>
</dbReference>
<organism evidence="2">
    <name type="scientific">Davidia involucrata</name>
    <name type="common">Dove tree</name>
    <dbReference type="NCBI Taxonomy" id="16924"/>
    <lineage>
        <taxon>Eukaryota</taxon>
        <taxon>Viridiplantae</taxon>
        <taxon>Streptophyta</taxon>
        <taxon>Embryophyta</taxon>
        <taxon>Tracheophyta</taxon>
        <taxon>Spermatophyta</taxon>
        <taxon>Magnoliopsida</taxon>
        <taxon>eudicotyledons</taxon>
        <taxon>Gunneridae</taxon>
        <taxon>Pentapetalae</taxon>
        <taxon>asterids</taxon>
        <taxon>Cornales</taxon>
        <taxon>Nyssaceae</taxon>
        <taxon>Davidia</taxon>
    </lineage>
</organism>
<keyword evidence="1" id="KW-0175">Coiled coil</keyword>
<sequence length="209" mass="24285">MGDLSRKIDGEKLISFSDDLVEFLKNEKDINNLTQCLDQSKALQSQCDADYSDVLNLLQDYQTNIDACKQKANEAKSEAAGDAEIDFLQKELEEELQRERLLREELRVITDEINGLEHQRVSVEERRQILKKLEQEELRAQRKLSMYASVTNIIPNLDDQSKISGHIVERDKKVVEKFEFFPSKETAFDTCNSIWKMINVIELENFLPK</sequence>
<gene>
    <name evidence="2" type="ORF">Din_023710</name>
</gene>
<name>A0A5B7AC95_DAVIN</name>
<feature type="coiled-coil region" evidence="1">
    <location>
        <begin position="58"/>
        <end position="143"/>
    </location>
</feature>